<name>A0A1Y2DL08_9FUNG</name>
<dbReference type="GO" id="GO:0005634">
    <property type="term" value="C:nucleus"/>
    <property type="evidence" value="ECO:0007669"/>
    <property type="project" value="UniProtKB-SubCell"/>
</dbReference>
<dbReference type="OrthoDB" id="302784at2759"/>
<dbReference type="AlphaFoldDB" id="A0A1Y2DL08"/>
<protein>
    <recommendedName>
        <fullName evidence="6">ADP-ribosylation factor-like protein 2-binding protein</fullName>
    </recommendedName>
</protein>
<evidence type="ECO:0000256" key="7">
    <source>
        <dbReference type="ARBA" id="ARBA00022490"/>
    </source>
</evidence>
<dbReference type="InterPro" id="IPR038849">
    <property type="entry name" value="ARL2BP"/>
</dbReference>
<evidence type="ECO:0000256" key="2">
    <source>
        <dbReference type="ARBA" id="ARBA00004123"/>
    </source>
</evidence>
<keyword evidence="11" id="KW-0539">Nucleus</keyword>
<comment type="similarity">
    <text evidence="5">Belongs to the ARL2BP family.</text>
</comment>
<dbReference type="Gene3D" id="1.20.1520.10">
    <property type="entry name" value="ADP-ribosylation factor-like 2-binding protein, domain"/>
    <property type="match status" value="1"/>
</dbReference>
<dbReference type="GO" id="GO:0051457">
    <property type="term" value="P:maintenance of protein location in nucleus"/>
    <property type="evidence" value="ECO:0007669"/>
    <property type="project" value="TreeGrafter"/>
</dbReference>
<evidence type="ECO:0000256" key="10">
    <source>
        <dbReference type="ARBA" id="ARBA00023212"/>
    </source>
</evidence>
<comment type="caution">
    <text evidence="14">The sequence shown here is derived from an EMBL/GenBank/DDBJ whole genome shotgun (WGS) entry which is preliminary data.</text>
</comment>
<dbReference type="PANTHER" id="PTHR15487:SF4">
    <property type="entry name" value="ADP-RIBOSYLATION FACTOR-LIKE PROTEIN 2-BINDING PROTEIN"/>
    <property type="match status" value="1"/>
</dbReference>
<dbReference type="Pfam" id="PF11527">
    <property type="entry name" value="ARL2_Bind_BART"/>
    <property type="match status" value="1"/>
</dbReference>
<dbReference type="InterPro" id="IPR042541">
    <property type="entry name" value="BART_sf"/>
</dbReference>
<dbReference type="STRING" id="1754190.A0A1Y2DL08"/>
<accession>A0A1Y2DL08</accession>
<evidence type="ECO:0000256" key="9">
    <source>
        <dbReference type="ARBA" id="ARBA00023128"/>
    </source>
</evidence>
<keyword evidence="15" id="KW-1185">Reference proteome</keyword>
<evidence type="ECO:0000256" key="3">
    <source>
        <dbReference type="ARBA" id="ARBA00004300"/>
    </source>
</evidence>
<evidence type="ECO:0000259" key="13">
    <source>
        <dbReference type="Pfam" id="PF11527"/>
    </source>
</evidence>
<keyword evidence="10" id="KW-0206">Cytoskeleton</keyword>
<gene>
    <name evidence="14" type="ORF">LY90DRAFT_701345</name>
</gene>
<dbReference type="GO" id="GO:0005758">
    <property type="term" value="C:mitochondrial intermembrane space"/>
    <property type="evidence" value="ECO:0007669"/>
    <property type="project" value="UniProtKB-SubCell"/>
</dbReference>
<keyword evidence="7" id="KW-0963">Cytoplasm</keyword>
<feature type="domain" description="BART" evidence="13">
    <location>
        <begin position="27"/>
        <end position="141"/>
    </location>
</feature>
<dbReference type="Proteomes" id="UP000193920">
    <property type="component" value="Unassembled WGS sequence"/>
</dbReference>
<evidence type="ECO:0000313" key="15">
    <source>
        <dbReference type="Proteomes" id="UP000193920"/>
    </source>
</evidence>
<evidence type="ECO:0000313" key="14">
    <source>
        <dbReference type="EMBL" id="ORY59816.1"/>
    </source>
</evidence>
<evidence type="ECO:0000256" key="4">
    <source>
        <dbReference type="ARBA" id="ARBA00004569"/>
    </source>
</evidence>
<sequence length="157" mass="18545">MLFSEDKKGLSLNEVTYETSYSSKDEKFDSIIGAIEDIILDDEFTTLQEKFFKENCEVFEEGEENKLIYTEIFDNYTEKIENYLDTKLKQQFSWFDMSEFLIMLNNREEEDMFGDVFDIMTSLGDFNSFKEMIMAYKKESHGEGFDLSGILIQRGFN</sequence>
<evidence type="ECO:0000256" key="8">
    <source>
        <dbReference type="ARBA" id="ARBA00023069"/>
    </source>
</evidence>
<evidence type="ECO:0000256" key="5">
    <source>
        <dbReference type="ARBA" id="ARBA00009880"/>
    </source>
</evidence>
<proteinExistence type="inferred from homology"/>
<evidence type="ECO:0000256" key="12">
    <source>
        <dbReference type="ARBA" id="ARBA00023273"/>
    </source>
</evidence>
<dbReference type="InterPro" id="IPR023379">
    <property type="entry name" value="BART_dom"/>
</dbReference>
<keyword evidence="12" id="KW-0966">Cell projection</keyword>
<comment type="subcellular location">
    <subcellularLocation>
        <location evidence="1">Cytoplasm</location>
        <location evidence="1">Cytoskeleton</location>
        <location evidence="1">Cilium basal body</location>
    </subcellularLocation>
    <subcellularLocation>
        <location evidence="3">Cytoplasm</location>
        <location evidence="3">Cytoskeleton</location>
        <location evidence="3">Microtubule organizing center</location>
        <location evidence="3">Centrosome</location>
    </subcellularLocation>
    <subcellularLocation>
        <location evidence="4">Mitochondrion intermembrane space</location>
    </subcellularLocation>
    <subcellularLocation>
        <location evidence="2">Nucleus</location>
    </subcellularLocation>
</comment>
<dbReference type="PANTHER" id="PTHR15487">
    <property type="entry name" value="ADP-RIBOSYLATION FACTOR-LIKE PROTEIN 2-BINDING PROTEIN"/>
    <property type="match status" value="1"/>
</dbReference>
<keyword evidence="9" id="KW-0496">Mitochondrion</keyword>
<dbReference type="EMBL" id="MCOG01000063">
    <property type="protein sequence ID" value="ORY59816.1"/>
    <property type="molecule type" value="Genomic_DNA"/>
</dbReference>
<reference evidence="14 15" key="1">
    <citation type="submission" date="2016-08" db="EMBL/GenBank/DDBJ databases">
        <title>A Parts List for Fungal Cellulosomes Revealed by Comparative Genomics.</title>
        <authorList>
            <consortium name="DOE Joint Genome Institute"/>
            <person name="Haitjema C.H."/>
            <person name="Gilmore S.P."/>
            <person name="Henske J.K."/>
            <person name="Solomon K.V."/>
            <person name="De Groot R."/>
            <person name="Kuo A."/>
            <person name="Mondo S.J."/>
            <person name="Salamov A.A."/>
            <person name="Labutti K."/>
            <person name="Zhao Z."/>
            <person name="Chiniquy J."/>
            <person name="Barry K."/>
            <person name="Brewer H.M."/>
            <person name="Purvine S.O."/>
            <person name="Wright A.T."/>
            <person name="Boxma B."/>
            <person name="Van Alen T."/>
            <person name="Hackstein J.H."/>
            <person name="Baker S.E."/>
            <person name="Grigoriev I.V."/>
            <person name="O'Malley M.A."/>
        </authorList>
    </citation>
    <scope>NUCLEOTIDE SEQUENCE [LARGE SCALE GENOMIC DNA]</scope>
    <source>
        <strain evidence="14 15">G1</strain>
    </source>
</reference>
<evidence type="ECO:0000256" key="1">
    <source>
        <dbReference type="ARBA" id="ARBA00004120"/>
    </source>
</evidence>
<evidence type="ECO:0000256" key="6">
    <source>
        <dbReference type="ARBA" id="ARBA00014849"/>
    </source>
</evidence>
<evidence type="ECO:0000256" key="11">
    <source>
        <dbReference type="ARBA" id="ARBA00023242"/>
    </source>
</evidence>
<organism evidence="14 15">
    <name type="scientific">Neocallimastix californiae</name>
    <dbReference type="NCBI Taxonomy" id="1754190"/>
    <lineage>
        <taxon>Eukaryota</taxon>
        <taxon>Fungi</taxon>
        <taxon>Fungi incertae sedis</taxon>
        <taxon>Chytridiomycota</taxon>
        <taxon>Chytridiomycota incertae sedis</taxon>
        <taxon>Neocallimastigomycetes</taxon>
        <taxon>Neocallimastigales</taxon>
        <taxon>Neocallimastigaceae</taxon>
        <taxon>Neocallimastix</taxon>
    </lineage>
</organism>
<keyword evidence="8" id="KW-0969">Cilium</keyword>